<gene>
    <name evidence="2" type="ORF">WN67_32020</name>
</gene>
<dbReference type="RefSeq" id="WP_046676605.1">
    <property type="nucleotide sequence ID" value="NZ_LAUZ02000046.1"/>
</dbReference>
<evidence type="ECO:0008006" key="4">
    <source>
        <dbReference type="Google" id="ProtNLM"/>
    </source>
</evidence>
<feature type="transmembrane region" description="Helical" evidence="1">
    <location>
        <begin position="60"/>
        <end position="81"/>
    </location>
</feature>
<dbReference type="EMBL" id="LAUZ02000046">
    <property type="protein sequence ID" value="KKO60840.1"/>
    <property type="molecule type" value="Genomic_DNA"/>
</dbReference>
<keyword evidence="1" id="KW-0472">Membrane</keyword>
<reference evidence="2 3" key="1">
    <citation type="journal article" date="2015" name="Genome Announc.">
        <title>Draft Genome Sequence of Mycobacterium obuense Strain UC1, Isolated from Patient Sputum.</title>
        <authorList>
            <person name="Greninger A.L."/>
            <person name="Cunningham G."/>
            <person name="Hsu E.D."/>
            <person name="Yu J.M."/>
            <person name="Chiu C.Y."/>
            <person name="Miller S."/>
        </authorList>
    </citation>
    <scope>NUCLEOTIDE SEQUENCE [LARGE SCALE GENOMIC DNA]</scope>
    <source>
        <strain evidence="2 3">UC1</strain>
    </source>
</reference>
<protein>
    <recommendedName>
        <fullName evidence="4">DUF4010 domain-containing protein</fullName>
    </recommendedName>
</protein>
<dbReference type="AlphaFoldDB" id="A0A0M2WGD8"/>
<keyword evidence="1" id="KW-1133">Transmembrane helix</keyword>
<accession>A0A0M2WGD8</accession>
<evidence type="ECO:0000313" key="3">
    <source>
        <dbReference type="Proteomes" id="UP000034150"/>
    </source>
</evidence>
<dbReference type="PATRIC" id="fig|1807.13.peg.3762"/>
<proteinExistence type="predicted"/>
<organism evidence="2 3">
    <name type="scientific">Mycolicibacterium obuense</name>
    <dbReference type="NCBI Taxonomy" id="1807"/>
    <lineage>
        <taxon>Bacteria</taxon>
        <taxon>Bacillati</taxon>
        <taxon>Actinomycetota</taxon>
        <taxon>Actinomycetes</taxon>
        <taxon>Mycobacteriales</taxon>
        <taxon>Mycobacteriaceae</taxon>
        <taxon>Mycolicibacterium</taxon>
    </lineage>
</organism>
<name>A0A0M2WGD8_9MYCO</name>
<keyword evidence="3" id="KW-1185">Reference proteome</keyword>
<dbReference type="Proteomes" id="UP000034150">
    <property type="component" value="Unassembled WGS sequence"/>
</dbReference>
<comment type="caution">
    <text evidence="2">The sequence shown here is derived from an EMBL/GenBank/DDBJ whole genome shotgun (WGS) entry which is preliminary data.</text>
</comment>
<evidence type="ECO:0000313" key="2">
    <source>
        <dbReference type="EMBL" id="KKO60840.1"/>
    </source>
</evidence>
<evidence type="ECO:0000256" key="1">
    <source>
        <dbReference type="SAM" id="Phobius"/>
    </source>
</evidence>
<feature type="transmembrane region" description="Helical" evidence="1">
    <location>
        <begin position="33"/>
        <end position="53"/>
    </location>
</feature>
<sequence length="86" mass="8382">MYPPVTAADGFYIAGAVAAASLAAKGAVTVDTALLAIAAALGSNLLVKVVLAFTAGGRRFGLRFMAGMALPALVFGLVLAAGSVTA</sequence>
<keyword evidence="1" id="KW-0812">Transmembrane</keyword>